<evidence type="ECO:0000313" key="2">
    <source>
        <dbReference type="EMBL" id="BAT79726.1"/>
    </source>
</evidence>
<organism evidence="2 3">
    <name type="scientific">Vigna angularis var. angularis</name>
    <dbReference type="NCBI Taxonomy" id="157739"/>
    <lineage>
        <taxon>Eukaryota</taxon>
        <taxon>Viridiplantae</taxon>
        <taxon>Streptophyta</taxon>
        <taxon>Embryophyta</taxon>
        <taxon>Tracheophyta</taxon>
        <taxon>Spermatophyta</taxon>
        <taxon>Magnoliopsida</taxon>
        <taxon>eudicotyledons</taxon>
        <taxon>Gunneridae</taxon>
        <taxon>Pentapetalae</taxon>
        <taxon>rosids</taxon>
        <taxon>fabids</taxon>
        <taxon>Fabales</taxon>
        <taxon>Fabaceae</taxon>
        <taxon>Papilionoideae</taxon>
        <taxon>50 kb inversion clade</taxon>
        <taxon>NPAAA clade</taxon>
        <taxon>indigoferoid/millettioid clade</taxon>
        <taxon>Phaseoleae</taxon>
        <taxon>Vigna</taxon>
    </lineage>
</organism>
<dbReference type="Proteomes" id="UP000291084">
    <property type="component" value="Chromosome 2"/>
</dbReference>
<feature type="region of interest" description="Disordered" evidence="1">
    <location>
        <begin position="1"/>
        <end position="38"/>
    </location>
</feature>
<keyword evidence="3" id="KW-1185">Reference proteome</keyword>
<dbReference type="AlphaFoldDB" id="A0A0S3RGW0"/>
<name>A0A0S3RGW0_PHAAN</name>
<protein>
    <submittedName>
        <fullName evidence="2">Uncharacterized protein</fullName>
    </submittedName>
</protein>
<evidence type="ECO:0000256" key="1">
    <source>
        <dbReference type="SAM" id="MobiDB-lite"/>
    </source>
</evidence>
<accession>A0A0S3RGW0</accession>
<gene>
    <name evidence="2" type="primary">Vigan.02G265100</name>
    <name evidence="2" type="ORF">VIGAN_02265100</name>
</gene>
<reference evidence="2 3" key="1">
    <citation type="journal article" date="2015" name="Sci. Rep.">
        <title>The power of single molecule real-time sequencing technology in the de novo assembly of a eukaryotic genome.</title>
        <authorList>
            <person name="Sakai H."/>
            <person name="Naito K."/>
            <person name="Ogiso-Tanaka E."/>
            <person name="Takahashi Y."/>
            <person name="Iseki K."/>
            <person name="Muto C."/>
            <person name="Satou K."/>
            <person name="Teruya K."/>
            <person name="Shiroma A."/>
            <person name="Shimoji M."/>
            <person name="Hirano T."/>
            <person name="Itoh T."/>
            <person name="Kaga A."/>
            <person name="Tomooka N."/>
        </authorList>
    </citation>
    <scope>NUCLEOTIDE SEQUENCE [LARGE SCALE GENOMIC DNA]</scope>
    <source>
        <strain evidence="3">cv. Shumari</strain>
    </source>
</reference>
<proteinExistence type="predicted"/>
<evidence type="ECO:0000313" key="3">
    <source>
        <dbReference type="Proteomes" id="UP000291084"/>
    </source>
</evidence>
<dbReference type="EMBL" id="AP015035">
    <property type="protein sequence ID" value="BAT79726.1"/>
    <property type="molecule type" value="Genomic_DNA"/>
</dbReference>
<sequence>MSHRAPMDNPPPQDNGESPTSNFFPSSPPPIPPGANDSAWTIALRKGTCSTRNPYPIYNFLNYDRLSPSYFSLLSSVSFVVIPKNVKETFDHPR</sequence>